<sequence>MFKDQRFVDYNAAGFRKDLLSGITVGIVAIPLGMAFAIASGVKPEYGLYTTIIAGFLVALFGGSRFQIAGPTGAFIPILLAIVLQYGYEDLLIAGFLAGIFLMIMSFAGISNLIHFVPRSVTIGFTSGIAIIIFTGQFGNFFGLTGLDSKEFFHENMIDVAKHLHTVNVFSVITAVFGLALIFILPKIAPRLPLLLFALLIPTILSVLLYPGKVETIGTAFGGIPQSLPGFQFPKITLSKLVTLWQPALIIAALGAIESLLSAVVADGMKEGPKHDSKRELFGQGIANIISPLFGGIPATGAIARTATNIRSGAVSPVSGMVQSIFVLLFILVFAPFASYIPLAAMAPILMFVAWNMSARKAFVHILSVRSADSIVLLTTFLLTIFINLTVAVQVGILLAALSFLRKMSGKLHIVSDKLSDVETHRFGDDVTKFIIEGPLFFGSAKVFEDKMPDMLSKGTAKIILDLEHLSMIDATGEAALSALLDSATEKNVRIIVKKLPKEKLALFKKSGLYDRIGEANFFM</sequence>
<reference evidence="7 8" key="1">
    <citation type="submission" date="2019-07" db="EMBL/GenBank/DDBJ databases">
        <title>Whole genome shotgun sequence of Sporosarcina luteola NBRC 105378.</title>
        <authorList>
            <person name="Hosoyama A."/>
            <person name="Uohara A."/>
            <person name="Ohji S."/>
            <person name="Ichikawa N."/>
        </authorList>
    </citation>
    <scope>NUCLEOTIDE SEQUENCE [LARGE SCALE GENOMIC DNA]</scope>
    <source>
        <strain evidence="7 8">NBRC 105378</strain>
    </source>
</reference>
<feature type="transmembrane region" description="Helical" evidence="5">
    <location>
        <begin position="20"/>
        <end position="40"/>
    </location>
</feature>
<dbReference type="AlphaFoldDB" id="A0A511Z6H8"/>
<evidence type="ECO:0000313" key="8">
    <source>
        <dbReference type="Proteomes" id="UP000321901"/>
    </source>
</evidence>
<name>A0A511Z6H8_9BACL</name>
<evidence type="ECO:0000256" key="4">
    <source>
        <dbReference type="ARBA" id="ARBA00023136"/>
    </source>
</evidence>
<feature type="transmembrane region" description="Helical" evidence="5">
    <location>
        <begin position="192"/>
        <end position="210"/>
    </location>
</feature>
<dbReference type="OrthoDB" id="9771198at2"/>
<keyword evidence="3 5" id="KW-1133">Transmembrane helix</keyword>
<feature type="transmembrane region" description="Helical" evidence="5">
    <location>
        <begin position="248"/>
        <end position="269"/>
    </location>
</feature>
<dbReference type="RefSeq" id="WP_147056617.1">
    <property type="nucleotide sequence ID" value="NZ_BJYL01000016.1"/>
</dbReference>
<evidence type="ECO:0000313" key="7">
    <source>
        <dbReference type="EMBL" id="GEN83057.1"/>
    </source>
</evidence>
<comment type="subcellular location">
    <subcellularLocation>
        <location evidence="1">Membrane</location>
        <topology evidence="1">Multi-pass membrane protein</topology>
    </subcellularLocation>
</comment>
<comment type="caution">
    <text evidence="7">The sequence shown here is derived from an EMBL/GenBank/DDBJ whole genome shotgun (WGS) entry which is preliminary data.</text>
</comment>
<feature type="transmembrane region" description="Helical" evidence="5">
    <location>
        <begin position="46"/>
        <end position="63"/>
    </location>
</feature>
<dbReference type="InterPro" id="IPR002645">
    <property type="entry name" value="STAS_dom"/>
</dbReference>
<dbReference type="SUPFAM" id="SSF52091">
    <property type="entry name" value="SpoIIaa-like"/>
    <property type="match status" value="1"/>
</dbReference>
<dbReference type="InterPro" id="IPR036513">
    <property type="entry name" value="STAS_dom_sf"/>
</dbReference>
<evidence type="ECO:0000259" key="6">
    <source>
        <dbReference type="PROSITE" id="PS50801"/>
    </source>
</evidence>
<feature type="transmembrane region" description="Helical" evidence="5">
    <location>
        <begin position="92"/>
        <end position="114"/>
    </location>
</feature>
<dbReference type="Pfam" id="PF01740">
    <property type="entry name" value="STAS"/>
    <property type="match status" value="1"/>
</dbReference>
<dbReference type="InterPro" id="IPR011547">
    <property type="entry name" value="SLC26A/SulP_dom"/>
</dbReference>
<dbReference type="PANTHER" id="PTHR11814">
    <property type="entry name" value="SULFATE TRANSPORTER"/>
    <property type="match status" value="1"/>
</dbReference>
<dbReference type="Proteomes" id="UP000321901">
    <property type="component" value="Unassembled WGS sequence"/>
</dbReference>
<dbReference type="Gene3D" id="3.30.750.24">
    <property type="entry name" value="STAS domain"/>
    <property type="match status" value="1"/>
</dbReference>
<feature type="transmembrane region" description="Helical" evidence="5">
    <location>
        <begin position="375"/>
        <end position="405"/>
    </location>
</feature>
<keyword evidence="2 5" id="KW-0812">Transmembrane</keyword>
<dbReference type="GO" id="GO:0016020">
    <property type="term" value="C:membrane"/>
    <property type="evidence" value="ECO:0007669"/>
    <property type="project" value="UniProtKB-SubCell"/>
</dbReference>
<organism evidence="7 8">
    <name type="scientific">Sporosarcina luteola</name>
    <dbReference type="NCBI Taxonomy" id="582850"/>
    <lineage>
        <taxon>Bacteria</taxon>
        <taxon>Bacillati</taxon>
        <taxon>Bacillota</taxon>
        <taxon>Bacilli</taxon>
        <taxon>Bacillales</taxon>
        <taxon>Caryophanaceae</taxon>
        <taxon>Sporosarcina</taxon>
    </lineage>
</organism>
<dbReference type="InterPro" id="IPR001902">
    <property type="entry name" value="SLC26A/SulP_fam"/>
</dbReference>
<dbReference type="CDD" id="cd07042">
    <property type="entry name" value="STAS_SulP_like_sulfate_transporter"/>
    <property type="match status" value="1"/>
</dbReference>
<evidence type="ECO:0000256" key="1">
    <source>
        <dbReference type="ARBA" id="ARBA00004141"/>
    </source>
</evidence>
<evidence type="ECO:0000256" key="3">
    <source>
        <dbReference type="ARBA" id="ARBA00022989"/>
    </source>
</evidence>
<dbReference type="EMBL" id="BJYL01000016">
    <property type="protein sequence ID" value="GEN83057.1"/>
    <property type="molecule type" value="Genomic_DNA"/>
</dbReference>
<feature type="transmembrane region" description="Helical" evidence="5">
    <location>
        <begin position="325"/>
        <end position="355"/>
    </location>
</feature>
<feature type="transmembrane region" description="Helical" evidence="5">
    <location>
        <begin position="121"/>
        <end position="144"/>
    </location>
</feature>
<keyword evidence="4 5" id="KW-0472">Membrane</keyword>
<dbReference type="GO" id="GO:0055085">
    <property type="term" value="P:transmembrane transport"/>
    <property type="evidence" value="ECO:0007669"/>
    <property type="project" value="InterPro"/>
</dbReference>
<feature type="domain" description="STAS" evidence="6">
    <location>
        <begin position="429"/>
        <end position="524"/>
    </location>
</feature>
<proteinExistence type="predicted"/>
<dbReference type="PROSITE" id="PS50801">
    <property type="entry name" value="STAS"/>
    <property type="match status" value="1"/>
</dbReference>
<dbReference type="Pfam" id="PF00916">
    <property type="entry name" value="Sulfate_transp"/>
    <property type="match status" value="1"/>
</dbReference>
<evidence type="ECO:0000256" key="2">
    <source>
        <dbReference type="ARBA" id="ARBA00022692"/>
    </source>
</evidence>
<feature type="transmembrane region" description="Helical" evidence="5">
    <location>
        <begin position="68"/>
        <end position="86"/>
    </location>
</feature>
<keyword evidence="8" id="KW-1185">Reference proteome</keyword>
<gene>
    <name evidence="7" type="primary">yvdB</name>
    <name evidence="7" type="ORF">SLU01_13690</name>
</gene>
<feature type="transmembrane region" description="Helical" evidence="5">
    <location>
        <begin position="164"/>
        <end position="185"/>
    </location>
</feature>
<protein>
    <submittedName>
        <fullName evidence="7">Putative sulfate transporter YvdB</fullName>
    </submittedName>
</protein>
<accession>A0A511Z6H8</accession>
<evidence type="ECO:0000256" key="5">
    <source>
        <dbReference type="SAM" id="Phobius"/>
    </source>
</evidence>